<feature type="compositionally biased region" description="Polar residues" evidence="1">
    <location>
        <begin position="96"/>
        <end position="106"/>
    </location>
</feature>
<gene>
    <name evidence="2" type="ORF">Fcan01_24044</name>
</gene>
<feature type="region of interest" description="Disordered" evidence="1">
    <location>
        <begin position="85"/>
        <end position="106"/>
    </location>
</feature>
<dbReference type="OrthoDB" id="6616134at2759"/>
<accession>A0A226D8B7</accession>
<protein>
    <recommendedName>
        <fullName evidence="4">DUF4806 domain-containing protein</fullName>
    </recommendedName>
</protein>
<keyword evidence="3" id="KW-1185">Reference proteome</keyword>
<evidence type="ECO:0000313" key="3">
    <source>
        <dbReference type="Proteomes" id="UP000198287"/>
    </source>
</evidence>
<organism evidence="2 3">
    <name type="scientific">Folsomia candida</name>
    <name type="common">Springtail</name>
    <dbReference type="NCBI Taxonomy" id="158441"/>
    <lineage>
        <taxon>Eukaryota</taxon>
        <taxon>Metazoa</taxon>
        <taxon>Ecdysozoa</taxon>
        <taxon>Arthropoda</taxon>
        <taxon>Hexapoda</taxon>
        <taxon>Collembola</taxon>
        <taxon>Entomobryomorpha</taxon>
        <taxon>Isotomoidea</taxon>
        <taxon>Isotomidae</taxon>
        <taxon>Proisotominae</taxon>
        <taxon>Folsomia</taxon>
    </lineage>
</organism>
<sequence>MGKVKQLKIFPVIFFPSDNSVEVVPSKWLSPDQQLCPFPITQPINFKQTQKNSVADVAWPIWNAKLRELTDITASDKRAKELLSKQESSGEEAIHHSNTYVPTSTPLAPMATTELELPEPETPAIVVNQPVVSEPDAQAENITTYQLIDPNVTTLLAEFRKFQETSLQNQLELKHEIEELRGLIRHLQTLTVNRNQEDSVQGDQVQFPLRNLEELVQCEEFLKISTNFEKQVQLLSRIGGTGVAKTVNNALKFVLVHELAINLRYTPKSGKTALGGTLTAGLVRESVKRFYRADTDPVIKLKTTDDELNSLIAKWFRDSTGRGEHGRQRRTKNAQANEDPVNPEDSGSEADANSGDC</sequence>
<proteinExistence type="predicted"/>
<name>A0A226D8B7_FOLCA</name>
<comment type="caution">
    <text evidence="2">The sequence shown here is derived from an EMBL/GenBank/DDBJ whole genome shotgun (WGS) entry which is preliminary data.</text>
</comment>
<evidence type="ECO:0008006" key="4">
    <source>
        <dbReference type="Google" id="ProtNLM"/>
    </source>
</evidence>
<dbReference type="PANTHER" id="PTHR34153:SF2">
    <property type="entry name" value="SI:CH211-262H13.3-RELATED"/>
    <property type="match status" value="1"/>
</dbReference>
<dbReference type="PANTHER" id="PTHR34153">
    <property type="entry name" value="SI:CH211-262H13.3-RELATED-RELATED"/>
    <property type="match status" value="1"/>
</dbReference>
<evidence type="ECO:0000313" key="2">
    <source>
        <dbReference type="EMBL" id="OXA41114.1"/>
    </source>
</evidence>
<dbReference type="AlphaFoldDB" id="A0A226D8B7"/>
<dbReference type="EMBL" id="LNIX01000030">
    <property type="protein sequence ID" value="OXA41114.1"/>
    <property type="molecule type" value="Genomic_DNA"/>
</dbReference>
<dbReference type="Proteomes" id="UP000198287">
    <property type="component" value="Unassembled WGS sequence"/>
</dbReference>
<feature type="region of interest" description="Disordered" evidence="1">
    <location>
        <begin position="319"/>
        <end position="357"/>
    </location>
</feature>
<evidence type="ECO:0000256" key="1">
    <source>
        <dbReference type="SAM" id="MobiDB-lite"/>
    </source>
</evidence>
<reference evidence="2 3" key="1">
    <citation type="submission" date="2015-12" db="EMBL/GenBank/DDBJ databases">
        <title>The genome of Folsomia candida.</title>
        <authorList>
            <person name="Faddeeva A."/>
            <person name="Derks M.F."/>
            <person name="Anvar Y."/>
            <person name="Smit S."/>
            <person name="Van Straalen N."/>
            <person name="Roelofs D."/>
        </authorList>
    </citation>
    <scope>NUCLEOTIDE SEQUENCE [LARGE SCALE GENOMIC DNA]</scope>
    <source>
        <strain evidence="2 3">VU population</strain>
        <tissue evidence="2">Whole body</tissue>
    </source>
</reference>